<evidence type="ECO:0000256" key="2">
    <source>
        <dbReference type="SAM" id="Phobius"/>
    </source>
</evidence>
<evidence type="ECO:0000313" key="4">
    <source>
        <dbReference type="Proteomes" id="UP000324632"/>
    </source>
</evidence>
<feature type="compositionally biased region" description="Polar residues" evidence="1">
    <location>
        <begin position="72"/>
        <end position="87"/>
    </location>
</feature>
<evidence type="ECO:0000256" key="1">
    <source>
        <dbReference type="SAM" id="MobiDB-lite"/>
    </source>
</evidence>
<keyword evidence="2" id="KW-0472">Membrane</keyword>
<accession>A0A5A9NIW0</accession>
<feature type="region of interest" description="Disordered" evidence="1">
    <location>
        <begin position="64"/>
        <end position="115"/>
    </location>
</feature>
<keyword evidence="4" id="KW-1185">Reference proteome</keyword>
<organism evidence="3 4">
    <name type="scientific">Triplophysa tibetana</name>
    <dbReference type="NCBI Taxonomy" id="1572043"/>
    <lineage>
        <taxon>Eukaryota</taxon>
        <taxon>Metazoa</taxon>
        <taxon>Chordata</taxon>
        <taxon>Craniata</taxon>
        <taxon>Vertebrata</taxon>
        <taxon>Euteleostomi</taxon>
        <taxon>Actinopterygii</taxon>
        <taxon>Neopterygii</taxon>
        <taxon>Teleostei</taxon>
        <taxon>Ostariophysi</taxon>
        <taxon>Cypriniformes</taxon>
        <taxon>Nemacheilidae</taxon>
        <taxon>Triplophysa</taxon>
    </lineage>
</organism>
<dbReference type="AlphaFoldDB" id="A0A5A9NIW0"/>
<evidence type="ECO:0000313" key="3">
    <source>
        <dbReference type="EMBL" id="KAA0708791.1"/>
    </source>
</evidence>
<sequence length="115" mass="12604">MPYFLYIGLAVTCLGVFNFVLALCLAGKPTHVTVPGHCILHPRTGTCFTPHQALAVQRRLDRIRRAAEENHNAVQTPPSSGTNQLSPPGTPPPWQMEPPPSYETVMKTTTAIDQQ</sequence>
<feature type="compositionally biased region" description="Polar residues" evidence="1">
    <location>
        <begin position="106"/>
        <end position="115"/>
    </location>
</feature>
<keyword evidence="2" id="KW-0812">Transmembrane</keyword>
<dbReference type="Proteomes" id="UP000324632">
    <property type="component" value="Chromosome 18"/>
</dbReference>
<reference evidence="3 4" key="1">
    <citation type="journal article" date="2019" name="Mol. Ecol. Resour.">
        <title>Chromosome-level genome assembly of Triplophysa tibetana, a fish adapted to the harsh high-altitude environment of the Tibetan Plateau.</title>
        <authorList>
            <person name="Yang X."/>
            <person name="Liu H."/>
            <person name="Ma Z."/>
            <person name="Zou Y."/>
            <person name="Zou M."/>
            <person name="Mao Y."/>
            <person name="Li X."/>
            <person name="Wang H."/>
            <person name="Chen T."/>
            <person name="Wang W."/>
            <person name="Yang R."/>
        </authorList>
    </citation>
    <scope>NUCLEOTIDE SEQUENCE [LARGE SCALE GENOMIC DNA]</scope>
    <source>
        <strain evidence="3">TTIB1903HZAU</strain>
        <tissue evidence="3">Muscle</tissue>
    </source>
</reference>
<feature type="compositionally biased region" description="Pro residues" evidence="1">
    <location>
        <begin position="88"/>
        <end position="101"/>
    </location>
</feature>
<dbReference type="EMBL" id="SOYY01000018">
    <property type="protein sequence ID" value="KAA0708791.1"/>
    <property type="molecule type" value="Genomic_DNA"/>
</dbReference>
<proteinExistence type="predicted"/>
<protein>
    <submittedName>
        <fullName evidence="3">Uncharacterized protein</fullName>
    </submittedName>
</protein>
<name>A0A5A9NIW0_9TELE</name>
<gene>
    <name evidence="3" type="ORF">E1301_Tti018061</name>
</gene>
<feature type="transmembrane region" description="Helical" evidence="2">
    <location>
        <begin position="6"/>
        <end position="26"/>
    </location>
</feature>
<comment type="caution">
    <text evidence="3">The sequence shown here is derived from an EMBL/GenBank/DDBJ whole genome shotgun (WGS) entry which is preliminary data.</text>
</comment>
<keyword evidence="2" id="KW-1133">Transmembrane helix</keyword>